<evidence type="ECO:0000313" key="8">
    <source>
        <dbReference type="EMBL" id="NEN78802.1"/>
    </source>
</evidence>
<accession>A0A6P0HJA3</accession>
<evidence type="ECO:0000259" key="7">
    <source>
        <dbReference type="Pfam" id="PF06271"/>
    </source>
</evidence>
<dbReference type="GO" id="GO:0016020">
    <property type="term" value="C:membrane"/>
    <property type="evidence" value="ECO:0007669"/>
    <property type="project" value="UniProtKB-SubCell"/>
</dbReference>
<evidence type="ECO:0000256" key="3">
    <source>
        <dbReference type="ARBA" id="ARBA00022989"/>
    </source>
</evidence>
<keyword evidence="9" id="KW-1185">Reference proteome</keyword>
<organism evidence="8 9">
    <name type="scientific">Nocardioides zeae</name>
    <dbReference type="NCBI Taxonomy" id="1457234"/>
    <lineage>
        <taxon>Bacteria</taxon>
        <taxon>Bacillati</taxon>
        <taxon>Actinomycetota</taxon>
        <taxon>Actinomycetes</taxon>
        <taxon>Propionibacteriales</taxon>
        <taxon>Nocardioidaceae</taxon>
        <taxon>Nocardioides</taxon>
    </lineage>
</organism>
<evidence type="ECO:0000256" key="5">
    <source>
        <dbReference type="SAM" id="MobiDB-lite"/>
    </source>
</evidence>
<reference evidence="8 9" key="1">
    <citation type="journal article" date="2014" name="Int. J. Syst. Evol. Microbiol.">
        <title>Nocardioides zeae sp. nov., isolated from the stem of Zea mays.</title>
        <authorList>
            <person name="Glaeser S.P."/>
            <person name="McInroy J.A."/>
            <person name="Busse H.J."/>
            <person name="Kampfer P."/>
        </authorList>
    </citation>
    <scope>NUCLEOTIDE SEQUENCE [LARGE SCALE GENOMIC DNA]</scope>
    <source>
        <strain evidence="8 9">JCM 30728</strain>
    </source>
</reference>
<comment type="caution">
    <text evidence="8">The sequence shown here is derived from an EMBL/GenBank/DDBJ whole genome shotgun (WGS) entry which is preliminary data.</text>
</comment>
<evidence type="ECO:0000256" key="2">
    <source>
        <dbReference type="ARBA" id="ARBA00022692"/>
    </source>
</evidence>
<feature type="transmembrane region" description="Helical" evidence="6">
    <location>
        <begin position="147"/>
        <end position="167"/>
    </location>
</feature>
<evidence type="ECO:0000256" key="6">
    <source>
        <dbReference type="SAM" id="Phobius"/>
    </source>
</evidence>
<dbReference type="Pfam" id="PF06271">
    <property type="entry name" value="RDD"/>
    <property type="match status" value="1"/>
</dbReference>
<evidence type="ECO:0000256" key="4">
    <source>
        <dbReference type="ARBA" id="ARBA00023136"/>
    </source>
</evidence>
<sequence>MSAPTTSPSTSPRRAAVRPWPRSGRIGDAGALSALGDDDLVTGEAVALQLRPATIGSRVLAGFIDVACVAVAYVAISTVLALATITTDPALFEAATILSLILSFIVLPAVVETLTRGLSVGKVALGLRVVRDDGGPIVFHHAFTRSLIGVVELYGTLAAPAFLTALLHPRGKRLGDLAAGTYVISDRASLRLALPAPMPPPLAPWAATADIAPPPAHLTLATRQFLARAHTLEPRSRHVLALQLADQLHAYVAPPPPPGTPAEAFLCGVLAARRERDLERLQRETRLRLRLLQRRRA</sequence>
<dbReference type="InterPro" id="IPR010432">
    <property type="entry name" value="RDD"/>
</dbReference>
<evidence type="ECO:0000256" key="1">
    <source>
        <dbReference type="ARBA" id="ARBA00004141"/>
    </source>
</evidence>
<feature type="region of interest" description="Disordered" evidence="5">
    <location>
        <begin position="1"/>
        <end position="22"/>
    </location>
</feature>
<feature type="transmembrane region" description="Helical" evidence="6">
    <location>
        <begin position="59"/>
        <end position="83"/>
    </location>
</feature>
<feature type="compositionally biased region" description="Low complexity" evidence="5">
    <location>
        <begin position="1"/>
        <end position="14"/>
    </location>
</feature>
<evidence type="ECO:0000313" key="9">
    <source>
        <dbReference type="Proteomes" id="UP000468687"/>
    </source>
</evidence>
<name>A0A6P0HJA3_9ACTN</name>
<dbReference type="PANTHER" id="PTHR38480">
    <property type="entry name" value="SLR0254 PROTEIN"/>
    <property type="match status" value="1"/>
</dbReference>
<dbReference type="PANTHER" id="PTHR38480:SF1">
    <property type="entry name" value="SLR0254 PROTEIN"/>
    <property type="match status" value="1"/>
</dbReference>
<dbReference type="Proteomes" id="UP000468687">
    <property type="component" value="Unassembled WGS sequence"/>
</dbReference>
<dbReference type="RefSeq" id="WP_163772364.1">
    <property type="nucleotide sequence ID" value="NZ_JAAGXA010000007.1"/>
</dbReference>
<protein>
    <submittedName>
        <fullName evidence="8">RDD family protein</fullName>
    </submittedName>
</protein>
<feature type="transmembrane region" description="Helical" evidence="6">
    <location>
        <begin position="90"/>
        <end position="111"/>
    </location>
</feature>
<keyword evidence="4 6" id="KW-0472">Membrane</keyword>
<keyword evidence="3 6" id="KW-1133">Transmembrane helix</keyword>
<proteinExistence type="predicted"/>
<comment type="subcellular location">
    <subcellularLocation>
        <location evidence="1">Membrane</location>
        <topology evidence="1">Multi-pass membrane protein</topology>
    </subcellularLocation>
</comment>
<keyword evidence="2 6" id="KW-0812">Transmembrane</keyword>
<dbReference type="EMBL" id="JAAGXA010000007">
    <property type="protein sequence ID" value="NEN78802.1"/>
    <property type="molecule type" value="Genomic_DNA"/>
</dbReference>
<gene>
    <name evidence="8" type="ORF">G3T38_11000</name>
</gene>
<feature type="domain" description="RDD" evidence="7">
    <location>
        <begin position="53"/>
        <end position="180"/>
    </location>
</feature>
<dbReference type="AlphaFoldDB" id="A0A6P0HJA3"/>